<comment type="caution">
    <text evidence="1">The sequence shown here is derived from an EMBL/GenBank/DDBJ whole genome shotgun (WGS) entry which is preliminary data.</text>
</comment>
<proteinExistence type="predicted"/>
<accession>A0AAD4NSG5</accession>
<evidence type="ECO:0000313" key="2">
    <source>
        <dbReference type="Proteomes" id="UP001199106"/>
    </source>
</evidence>
<gene>
    <name evidence="1" type="ORF">G6011_11538</name>
</gene>
<evidence type="ECO:0000313" key="1">
    <source>
        <dbReference type="EMBL" id="KAG9192804.1"/>
    </source>
</evidence>
<name>A0AAD4NSG5_9PLEO</name>
<organism evidence="1 2">
    <name type="scientific">Alternaria panax</name>
    <dbReference type="NCBI Taxonomy" id="48097"/>
    <lineage>
        <taxon>Eukaryota</taxon>
        <taxon>Fungi</taxon>
        <taxon>Dikarya</taxon>
        <taxon>Ascomycota</taxon>
        <taxon>Pezizomycotina</taxon>
        <taxon>Dothideomycetes</taxon>
        <taxon>Pleosporomycetidae</taxon>
        <taxon>Pleosporales</taxon>
        <taxon>Pleosporineae</taxon>
        <taxon>Pleosporaceae</taxon>
        <taxon>Alternaria</taxon>
        <taxon>Alternaria sect. Panax</taxon>
    </lineage>
</organism>
<protein>
    <submittedName>
        <fullName evidence="1">Uncharacterized protein</fullName>
    </submittedName>
</protein>
<sequence>MSSKAVIESLKQGNAVEMGMLQELKDGASSFFDGILNECFNRSDILSELTEKLQLETSAAPVPKISAEQKDTVQKLIRRATFCCEQAMSINSGKQKKEIEEAMTAFEAEGRILQLSLKHAELHQEIFIARSNVFRSLNVDLATSPDLVELQTNEGDLIDEAFRYCTAEIGDSGNGRK</sequence>
<keyword evidence="2" id="KW-1185">Reference proteome</keyword>
<dbReference type="Proteomes" id="UP001199106">
    <property type="component" value="Unassembled WGS sequence"/>
</dbReference>
<reference evidence="1" key="1">
    <citation type="submission" date="2021-07" db="EMBL/GenBank/DDBJ databases">
        <title>Genome Resource of American Ginseng Black Spot Pathogen Alternaria panax.</title>
        <authorList>
            <person name="Qiu C."/>
            <person name="Wang W."/>
            <person name="Liu Z."/>
        </authorList>
    </citation>
    <scope>NUCLEOTIDE SEQUENCE</scope>
    <source>
        <strain evidence="1">BNCC115425</strain>
    </source>
</reference>
<dbReference type="AlphaFoldDB" id="A0AAD4NSG5"/>
<dbReference type="EMBL" id="JAANER010000003">
    <property type="protein sequence ID" value="KAG9192804.1"/>
    <property type="molecule type" value="Genomic_DNA"/>
</dbReference>